<dbReference type="KEGG" id="vg:16574867"/>
<evidence type="ECO:0000313" key="3">
    <source>
        <dbReference type="Proteomes" id="UP000015545"/>
    </source>
</evidence>
<dbReference type="OrthoDB" id="24132at10239"/>
<keyword evidence="3" id="KW-1185">Reference proteome</keyword>
<gene>
    <name evidence="2" type="ORF">PaBG_00181</name>
</gene>
<dbReference type="RefSeq" id="YP_008433512.1">
    <property type="nucleotide sequence ID" value="NC_022096.1"/>
</dbReference>
<evidence type="ECO:0000259" key="1">
    <source>
        <dbReference type="Pfam" id="PF24308"/>
    </source>
</evidence>
<dbReference type="EMBL" id="KF147891">
    <property type="protein sequence ID" value="AGS82065.1"/>
    <property type="molecule type" value="Genomic_DNA"/>
</dbReference>
<dbReference type="Pfam" id="PF24308">
    <property type="entry name" value="DUF7487"/>
    <property type="match status" value="1"/>
</dbReference>
<evidence type="ECO:0000313" key="2">
    <source>
        <dbReference type="EMBL" id="AGS82065.1"/>
    </source>
</evidence>
<sequence length="274" mass="31156">MPKRITHQEYLALVRQKYGPDLIVLEQYVNIKTSIKHQCTKCGDIRDRHPGVVMSSKTSRGKLLCCYQLPTTDAYIAELKERDSTLRPLEDYRGRLKKIMHVCLECKSERKMLPNHIIKGHGCFVCAKDKQRYGYFERKEVVIAGVTRKLQGFEPAALQYMIARGAKPENIVSEVRDGKPTIKYRFEGKVRTFIPDFYHVTKNNVIEVKSVWTLGLSGKQDGGPFKKNAAKAKAAIAAGYNFTLLLMDKGGNRRSLPSGWYNMTKAQVRRAVIG</sequence>
<keyword evidence="2" id="KW-0540">Nuclease</keyword>
<name>S5VZN0_9CAUD</name>
<keyword evidence="2" id="KW-0378">Hydrolase</keyword>
<protein>
    <submittedName>
        <fullName evidence="2">Putative homing endonuclease</fullName>
    </submittedName>
</protein>
<dbReference type="Proteomes" id="UP000015545">
    <property type="component" value="Segment"/>
</dbReference>
<dbReference type="GO" id="GO:0004519">
    <property type="term" value="F:endonuclease activity"/>
    <property type="evidence" value="ECO:0007669"/>
    <property type="project" value="UniProtKB-KW"/>
</dbReference>
<keyword evidence="2" id="KW-0255">Endonuclease</keyword>
<organism evidence="2 3">
    <name type="scientific">Pseudomonas phage PaBG</name>
    <dbReference type="NCBI Taxonomy" id="1335230"/>
    <lineage>
        <taxon>Viruses</taxon>
        <taxon>Duplodnaviria</taxon>
        <taxon>Heunggongvirae</taxon>
        <taxon>Uroviricota</taxon>
        <taxon>Caudoviricetes</taxon>
        <taxon>Baikalvirus</taxon>
        <taxon>Baikalvirus PaBG</taxon>
    </lineage>
</organism>
<reference evidence="2 3" key="1">
    <citation type="journal article" date="2014" name="Genome Announc.">
        <title>Complete Genome Sequence of the Novel Giant Pseudomonas Phage PaBG.</title>
        <authorList>
            <person name="Sykilinda N.N."/>
            <person name="Bondar A.A."/>
            <person name="Gorshkova A.S."/>
            <person name="Kurochkina L.P."/>
            <person name="Kulikov E.E."/>
            <person name="Shneider M.M."/>
            <person name="Kadykov V.A."/>
            <person name="Solovjeva N.V."/>
            <person name="Kabilov M.R."/>
            <person name="Mesyanzhinov V.V."/>
            <person name="Vlassov V.V."/>
            <person name="Drukker V.V."/>
            <person name="Miroshnikov K.A."/>
        </authorList>
    </citation>
    <scope>NUCLEOTIDE SEQUENCE [LARGE SCALE GENOMIC DNA]</scope>
</reference>
<feature type="domain" description="DUF7487" evidence="1">
    <location>
        <begin position="135"/>
        <end position="240"/>
    </location>
</feature>
<accession>S5VZN0</accession>
<dbReference type="InterPro" id="IPR055910">
    <property type="entry name" value="DUF7487"/>
</dbReference>
<proteinExistence type="predicted"/>